<evidence type="ECO:0000256" key="3">
    <source>
        <dbReference type="ARBA" id="ARBA00022475"/>
    </source>
</evidence>
<feature type="transmembrane region" description="Helical" evidence="7">
    <location>
        <begin position="67"/>
        <end position="85"/>
    </location>
</feature>
<dbReference type="InterPro" id="IPR051611">
    <property type="entry name" value="ECF_transporter_component"/>
</dbReference>
<name>W6M4W6_9GAMM</name>
<evidence type="ECO:0000256" key="6">
    <source>
        <dbReference type="ARBA" id="ARBA00023136"/>
    </source>
</evidence>
<dbReference type="AlphaFoldDB" id="W6M4W6"/>
<reference evidence="8" key="2">
    <citation type="submission" date="2014-03" db="EMBL/GenBank/DDBJ databases">
        <title>Candidatus Competibacter-lineage genomes retrieved from metagenomes reveal functional metabolic diversity.</title>
        <authorList>
            <person name="McIlroy S.J."/>
            <person name="Albertsen M."/>
            <person name="Andresen E.K."/>
            <person name="Saunders A.M."/>
            <person name="Kristiansen R."/>
            <person name="Stokholm-Bjerregaard M."/>
            <person name="Nielsen K.L."/>
            <person name="Nielsen P.H."/>
        </authorList>
    </citation>
    <scope>NUCLEOTIDE SEQUENCE</scope>
    <source>
        <strain evidence="8">Run_A_D11</strain>
    </source>
</reference>
<feature type="transmembrane region" description="Helical" evidence="7">
    <location>
        <begin position="216"/>
        <end position="235"/>
    </location>
</feature>
<dbReference type="CDD" id="cd16914">
    <property type="entry name" value="EcfT"/>
    <property type="match status" value="1"/>
</dbReference>
<dbReference type="EMBL" id="CBTJ020000024">
    <property type="protein sequence ID" value="CDI01659.1"/>
    <property type="molecule type" value="Genomic_DNA"/>
</dbReference>
<keyword evidence="9" id="KW-1185">Reference proteome</keyword>
<dbReference type="InterPro" id="IPR003339">
    <property type="entry name" value="ABC/ECF_trnsptr_transmembrane"/>
</dbReference>
<organism evidence="8 9">
    <name type="scientific">Candidatus Competibacter denitrificans Run_A_D11</name>
    <dbReference type="NCBI Taxonomy" id="1400863"/>
    <lineage>
        <taxon>Bacteria</taxon>
        <taxon>Pseudomonadati</taxon>
        <taxon>Pseudomonadota</taxon>
        <taxon>Gammaproteobacteria</taxon>
        <taxon>Candidatus Competibacteraceae</taxon>
        <taxon>Candidatus Competibacter</taxon>
    </lineage>
</organism>
<evidence type="ECO:0000256" key="4">
    <source>
        <dbReference type="ARBA" id="ARBA00022692"/>
    </source>
</evidence>
<dbReference type="PANTHER" id="PTHR34857">
    <property type="entry name" value="SLL0384 PROTEIN"/>
    <property type="match status" value="1"/>
</dbReference>
<dbReference type="Pfam" id="PF02361">
    <property type="entry name" value="CbiQ"/>
    <property type="match status" value="1"/>
</dbReference>
<dbReference type="RefSeq" id="WP_048670993.1">
    <property type="nucleotide sequence ID" value="NZ_CBTJ020000024.1"/>
</dbReference>
<keyword evidence="6 7" id="KW-0472">Membrane</keyword>
<gene>
    <name evidence="8" type="ORF">BN873_190053</name>
</gene>
<feature type="transmembrane region" description="Helical" evidence="7">
    <location>
        <begin position="91"/>
        <end position="110"/>
    </location>
</feature>
<dbReference type="Proteomes" id="UP000035760">
    <property type="component" value="Unassembled WGS sequence"/>
</dbReference>
<dbReference type="STRING" id="1400863.BN873_190053"/>
<keyword evidence="3" id="KW-1003">Cell membrane</keyword>
<evidence type="ECO:0000256" key="1">
    <source>
        <dbReference type="ARBA" id="ARBA00004141"/>
    </source>
</evidence>
<reference evidence="8" key="1">
    <citation type="submission" date="2013-07" db="EMBL/GenBank/DDBJ databases">
        <authorList>
            <person name="McIlroy S."/>
        </authorList>
    </citation>
    <scope>NUCLEOTIDE SEQUENCE [LARGE SCALE GENOMIC DNA]</scope>
    <source>
        <strain evidence="8">Run_A_D11</strain>
    </source>
</reference>
<dbReference type="GO" id="GO:0005886">
    <property type="term" value="C:plasma membrane"/>
    <property type="evidence" value="ECO:0007669"/>
    <property type="project" value="UniProtKB-ARBA"/>
</dbReference>
<dbReference type="OrthoDB" id="5868344at2"/>
<evidence type="ECO:0000256" key="7">
    <source>
        <dbReference type="SAM" id="Phobius"/>
    </source>
</evidence>
<evidence type="ECO:0000256" key="5">
    <source>
        <dbReference type="ARBA" id="ARBA00022989"/>
    </source>
</evidence>
<protein>
    <submittedName>
        <fullName evidence="8">Cobalt transport protein</fullName>
    </submittedName>
</protein>
<accession>W6M4W6</accession>
<dbReference type="PANTHER" id="PTHR34857:SF2">
    <property type="entry name" value="SLL0384 PROTEIN"/>
    <property type="match status" value="1"/>
</dbReference>
<evidence type="ECO:0000313" key="9">
    <source>
        <dbReference type="Proteomes" id="UP000035760"/>
    </source>
</evidence>
<evidence type="ECO:0000313" key="8">
    <source>
        <dbReference type="EMBL" id="CDI01659.1"/>
    </source>
</evidence>
<sequence length="236" mass="25207">MIAPDAESLAPLPAPTGLFDPRAKLFVYLLAFSGILLATELTDLLLLNTTALLAVLVMRASEAWRRALWLLSPTLVLFAVIVGLSDGPITAASAVLRLLGLVTVSVLFFATTPPTELGESLQASGVPPTAVFLLEGTLRFTPMMALLVSEVREAQESRGIRLDGVYLLRNGTALLAPLLADVMRFADDLAEALEARGFGGPTRTPLADYRFRLRDWALVFGIVALAVAAAALRHIS</sequence>
<comment type="caution">
    <text evidence="8">The sequence shown here is derived from an EMBL/GenBank/DDBJ whole genome shotgun (WGS) entry which is preliminary data.</text>
</comment>
<proteinExistence type="inferred from homology"/>
<feature type="transmembrane region" description="Helical" evidence="7">
    <location>
        <begin position="25"/>
        <end position="55"/>
    </location>
</feature>
<comment type="subcellular location">
    <subcellularLocation>
        <location evidence="1">Membrane</location>
        <topology evidence="1">Multi-pass membrane protein</topology>
    </subcellularLocation>
</comment>
<keyword evidence="5 7" id="KW-1133">Transmembrane helix</keyword>
<keyword evidence="4 7" id="KW-0812">Transmembrane</keyword>
<evidence type="ECO:0000256" key="2">
    <source>
        <dbReference type="ARBA" id="ARBA00008564"/>
    </source>
</evidence>
<comment type="similarity">
    <text evidence="2">Belongs to the CbiQ family.</text>
</comment>